<dbReference type="SUPFAM" id="SSF53790">
    <property type="entry name" value="Tetrapyrrole methylase"/>
    <property type="match status" value="1"/>
</dbReference>
<dbReference type="InterPro" id="IPR014776">
    <property type="entry name" value="4pyrrole_Mease_sub2"/>
</dbReference>
<dbReference type="Gene3D" id="3.30.950.10">
    <property type="entry name" value="Methyltransferase, Cobalt-precorrin-4 Transmethylase, Domain 2"/>
    <property type="match status" value="1"/>
</dbReference>
<gene>
    <name evidence="7" type="ORF">C5689_05860</name>
</gene>
<name>A0A2U1STM4_METSR</name>
<keyword evidence="5" id="KW-0949">S-adenosyl-L-methionine</keyword>
<dbReference type="InterPro" id="IPR050714">
    <property type="entry name" value="Cobalamin_biosynth_MTase"/>
</dbReference>
<proteinExistence type="predicted"/>
<dbReference type="InterPro" id="IPR012818">
    <property type="entry name" value="CbiE"/>
</dbReference>
<dbReference type="GO" id="GO:0032259">
    <property type="term" value="P:methylation"/>
    <property type="evidence" value="ECO:0007669"/>
    <property type="project" value="UniProtKB-KW"/>
</dbReference>
<comment type="pathway">
    <text evidence="1">Cofactor biosynthesis; adenosylcobalamin biosynthesis.</text>
</comment>
<evidence type="ECO:0000313" key="7">
    <source>
        <dbReference type="EMBL" id="PWB94963.1"/>
    </source>
</evidence>
<sequence length="402" mass="42298">MSAARWLSLIGIGEDGVDALSPAARTLIANASLIVGGARHLALIGPQKGETLRWPSPLSAAMETIVAHRGAPTAILASGDPFFFGVGDMIARNVAAEEILCLPAPSAFALAAARLCWSQQDCALLSLHGRAFERVTPHLQPSRKLLILSWDETTPARLAAHLMTLGMGESRIHVLEHMGGAKERIRSAPAQDFSFRDIAPLNTIAVEVVAGPNARILPLTPGLPDDWFEHDGQITKRDIRAVTLAALAPRRGECLWDIGAGSGSIAIEWMLADPANRAIAIERNATRAARIARNAVSLGVPDLAIVEGAAPGALAGLATPDVVFIGGGGEAKIIEAAWNALPMRGRIVANAVTIETQALLIDAFGRMGGELVSIAISKARPIGSYHALEPALPALQWRAVKA</sequence>
<evidence type="ECO:0000256" key="2">
    <source>
        <dbReference type="ARBA" id="ARBA00022573"/>
    </source>
</evidence>
<dbReference type="SUPFAM" id="SSF53335">
    <property type="entry name" value="S-adenosyl-L-methionine-dependent methyltransferases"/>
    <property type="match status" value="1"/>
</dbReference>
<evidence type="ECO:0000256" key="1">
    <source>
        <dbReference type="ARBA" id="ARBA00004953"/>
    </source>
</evidence>
<protein>
    <submittedName>
        <fullName evidence="7">Cobalamin biosynthesis bifunctional protein CbiET</fullName>
    </submittedName>
</protein>
<dbReference type="InterPro" id="IPR006365">
    <property type="entry name" value="Cbl_synth_CobL"/>
</dbReference>
<organism evidence="7 8">
    <name type="scientific">Methylosinus sporium</name>
    <dbReference type="NCBI Taxonomy" id="428"/>
    <lineage>
        <taxon>Bacteria</taxon>
        <taxon>Pseudomonadati</taxon>
        <taxon>Pseudomonadota</taxon>
        <taxon>Alphaproteobacteria</taxon>
        <taxon>Hyphomicrobiales</taxon>
        <taxon>Methylocystaceae</taxon>
        <taxon>Methylosinus</taxon>
    </lineage>
</organism>
<keyword evidence="4" id="KW-0808">Transferase</keyword>
<evidence type="ECO:0000256" key="5">
    <source>
        <dbReference type="ARBA" id="ARBA00022691"/>
    </source>
</evidence>
<evidence type="ECO:0000256" key="4">
    <source>
        <dbReference type="ARBA" id="ARBA00022679"/>
    </source>
</evidence>
<feature type="domain" description="Tetrapyrrole methylase" evidence="6">
    <location>
        <begin position="7"/>
        <end position="192"/>
    </location>
</feature>
<dbReference type="AlphaFoldDB" id="A0A2U1STM4"/>
<evidence type="ECO:0000256" key="3">
    <source>
        <dbReference type="ARBA" id="ARBA00022603"/>
    </source>
</evidence>
<dbReference type="OrthoDB" id="9787825at2"/>
<dbReference type="GO" id="GO:0008276">
    <property type="term" value="F:protein methyltransferase activity"/>
    <property type="evidence" value="ECO:0007669"/>
    <property type="project" value="InterPro"/>
</dbReference>
<dbReference type="InterPro" id="IPR029063">
    <property type="entry name" value="SAM-dependent_MTases_sf"/>
</dbReference>
<keyword evidence="8" id="KW-1185">Reference proteome</keyword>
<dbReference type="InterPro" id="IPR000878">
    <property type="entry name" value="4pyrrol_Mease"/>
</dbReference>
<evidence type="ECO:0000313" key="8">
    <source>
        <dbReference type="Proteomes" id="UP000245137"/>
    </source>
</evidence>
<dbReference type="GO" id="GO:0009236">
    <property type="term" value="P:cobalamin biosynthetic process"/>
    <property type="evidence" value="ECO:0007669"/>
    <property type="project" value="UniProtKB-UniPathway"/>
</dbReference>
<keyword evidence="2" id="KW-0169">Cobalamin biosynthesis</keyword>
<reference evidence="7 8" key="1">
    <citation type="journal article" date="2018" name="Appl. Microbiol. Biotechnol.">
        <title>Co-cultivation of the strictly anaerobic methanogen Methanosarcina barkeri with aerobic methanotrophs in an oxygen-limited membrane bioreactor.</title>
        <authorList>
            <person name="In 't Zandt M.H."/>
            <person name="van den Bosch T.J.M."/>
            <person name="Rijkers R."/>
            <person name="van Kessel M.A.H.J."/>
            <person name="Jetten M.S.M."/>
            <person name="Welte C.U."/>
        </authorList>
    </citation>
    <scope>NUCLEOTIDE SEQUENCE [LARGE SCALE GENOMIC DNA]</scope>
    <source>
        <strain evidence="7 8">DSM 17706</strain>
    </source>
</reference>
<dbReference type="NCBIfam" id="TIGR02467">
    <property type="entry name" value="CbiE"/>
    <property type="match status" value="1"/>
</dbReference>
<dbReference type="InterPro" id="IPR014008">
    <property type="entry name" value="Cbl_synth_MTase_CbiT"/>
</dbReference>
<comment type="caution">
    <text evidence="7">The sequence shown here is derived from an EMBL/GenBank/DDBJ whole genome shotgun (WGS) entry which is preliminary data.</text>
</comment>
<dbReference type="InterPro" id="IPR014777">
    <property type="entry name" value="4pyrrole_Mease_sub1"/>
</dbReference>
<dbReference type="Gene3D" id="3.40.1010.10">
    <property type="entry name" value="Cobalt-precorrin-4 Transmethylase, Domain 1"/>
    <property type="match status" value="1"/>
</dbReference>
<dbReference type="Gene3D" id="3.40.50.150">
    <property type="entry name" value="Vaccinia Virus protein VP39"/>
    <property type="match status" value="1"/>
</dbReference>
<dbReference type="EMBL" id="PUIV01000005">
    <property type="protein sequence ID" value="PWB94963.1"/>
    <property type="molecule type" value="Genomic_DNA"/>
</dbReference>
<dbReference type="NCBIfam" id="TIGR02469">
    <property type="entry name" value="CbiT"/>
    <property type="match status" value="1"/>
</dbReference>
<dbReference type="PANTHER" id="PTHR43182">
    <property type="entry name" value="COBALT-PRECORRIN-6B C(15)-METHYLTRANSFERASE (DECARBOXYLATING)"/>
    <property type="match status" value="1"/>
</dbReference>
<dbReference type="Proteomes" id="UP000245137">
    <property type="component" value="Unassembled WGS sequence"/>
</dbReference>
<accession>A0A2U1STM4</accession>
<keyword evidence="3" id="KW-0489">Methyltransferase</keyword>
<evidence type="ECO:0000259" key="6">
    <source>
        <dbReference type="Pfam" id="PF00590"/>
    </source>
</evidence>
<dbReference type="Pfam" id="PF00590">
    <property type="entry name" value="TP_methylase"/>
    <property type="match status" value="1"/>
</dbReference>
<dbReference type="RefSeq" id="WP_108916332.1">
    <property type="nucleotide sequence ID" value="NZ_BGJY01000005.1"/>
</dbReference>
<dbReference type="InterPro" id="IPR035996">
    <property type="entry name" value="4pyrrol_Methylase_sf"/>
</dbReference>
<dbReference type="CDD" id="cd11644">
    <property type="entry name" value="Precorrin-6Y-MT"/>
    <property type="match status" value="1"/>
</dbReference>
<dbReference type="PANTHER" id="PTHR43182:SF1">
    <property type="entry name" value="COBALT-PRECORRIN-7 C(5)-METHYLTRANSFERASE"/>
    <property type="match status" value="1"/>
</dbReference>
<dbReference type="PIRSF" id="PIRSF036428">
    <property type="entry name" value="CobL"/>
    <property type="match status" value="1"/>
</dbReference>
<dbReference type="UniPathway" id="UPA00148"/>